<evidence type="ECO:0000259" key="4">
    <source>
        <dbReference type="PROSITE" id="PS51077"/>
    </source>
</evidence>
<dbReference type="GO" id="GO:0003700">
    <property type="term" value="F:DNA-binding transcription factor activity"/>
    <property type="evidence" value="ECO:0007669"/>
    <property type="project" value="TreeGrafter"/>
</dbReference>
<keyword evidence="1" id="KW-0805">Transcription regulation</keyword>
<dbReference type="GO" id="GO:0045892">
    <property type="term" value="P:negative regulation of DNA-templated transcription"/>
    <property type="evidence" value="ECO:0007669"/>
    <property type="project" value="TreeGrafter"/>
</dbReference>
<evidence type="ECO:0000256" key="3">
    <source>
        <dbReference type="ARBA" id="ARBA00023163"/>
    </source>
</evidence>
<dbReference type="PROSITE" id="PS51078">
    <property type="entry name" value="ICLR_ED"/>
    <property type="match status" value="1"/>
</dbReference>
<dbReference type="AlphaFoldDB" id="A0A0P1HA09"/>
<dbReference type="InterPro" id="IPR050707">
    <property type="entry name" value="HTH_MetabolicPath_Reg"/>
</dbReference>
<dbReference type="PANTHER" id="PTHR30136:SF33">
    <property type="entry name" value="TRANSCRIPTIONAL REGULATORY PROTEIN"/>
    <property type="match status" value="1"/>
</dbReference>
<proteinExistence type="predicted"/>
<dbReference type="InterPro" id="IPR036390">
    <property type="entry name" value="WH_DNA-bd_sf"/>
</dbReference>
<evidence type="ECO:0000313" key="7">
    <source>
        <dbReference type="EMBL" id="UWQ43438.1"/>
    </source>
</evidence>
<reference evidence="6 8" key="1">
    <citation type="submission" date="2015-09" db="EMBL/GenBank/DDBJ databases">
        <authorList>
            <consortium name="Swine Surveillance"/>
        </authorList>
    </citation>
    <scope>NUCLEOTIDE SEQUENCE [LARGE SCALE GENOMIC DNA]</scope>
    <source>
        <strain evidence="6 8">CECT 8399</strain>
    </source>
</reference>
<evidence type="ECO:0000313" key="9">
    <source>
        <dbReference type="Proteomes" id="UP001058514"/>
    </source>
</evidence>
<accession>A0A0P1HA09</accession>
<dbReference type="Gene3D" id="3.30.450.40">
    <property type="match status" value="1"/>
</dbReference>
<evidence type="ECO:0000259" key="5">
    <source>
        <dbReference type="PROSITE" id="PS51078"/>
    </source>
</evidence>
<dbReference type="InterPro" id="IPR005471">
    <property type="entry name" value="Tscrpt_reg_IclR_N"/>
</dbReference>
<evidence type="ECO:0000313" key="8">
    <source>
        <dbReference type="Proteomes" id="UP000051326"/>
    </source>
</evidence>
<feature type="domain" description="IclR-ED" evidence="5">
    <location>
        <begin position="74"/>
        <end position="259"/>
    </location>
</feature>
<dbReference type="Gene3D" id="1.10.10.10">
    <property type="entry name" value="Winged helix-like DNA-binding domain superfamily/Winged helix DNA-binding domain"/>
    <property type="match status" value="1"/>
</dbReference>
<feature type="domain" description="HTH iclR-type" evidence="4">
    <location>
        <begin position="11"/>
        <end position="73"/>
    </location>
</feature>
<keyword evidence="3" id="KW-0804">Transcription</keyword>
<reference evidence="7" key="2">
    <citation type="submission" date="2021-08" db="EMBL/GenBank/DDBJ databases">
        <authorList>
            <person name="Nwanade C."/>
            <person name="Wang M."/>
            <person name="Masoudi A."/>
            <person name="Yu Z."/>
            <person name="Liu J."/>
        </authorList>
    </citation>
    <scope>NUCLEOTIDE SEQUENCE</scope>
    <source>
        <strain evidence="7">S166</strain>
    </source>
</reference>
<dbReference type="InterPro" id="IPR029016">
    <property type="entry name" value="GAF-like_dom_sf"/>
</dbReference>
<keyword evidence="2" id="KW-0238">DNA-binding</keyword>
<dbReference type="RefSeq" id="WP_058286206.1">
    <property type="nucleotide sequence ID" value="NZ_CP081044.1"/>
</dbReference>
<gene>
    <name evidence="6" type="primary">pcaR_1</name>
    <name evidence="7" type="ORF">K3718_15620</name>
    <name evidence="6" type="ORF">PHA8399_02222</name>
</gene>
<dbReference type="Proteomes" id="UP000051326">
    <property type="component" value="Unassembled WGS sequence"/>
</dbReference>
<dbReference type="EMBL" id="CYSR01000022">
    <property type="protein sequence ID" value="CUI00096.1"/>
    <property type="molecule type" value="Genomic_DNA"/>
</dbReference>
<dbReference type="STRING" id="1396826.PHA8399_02222"/>
<dbReference type="GO" id="GO:0003677">
    <property type="term" value="F:DNA binding"/>
    <property type="evidence" value="ECO:0007669"/>
    <property type="project" value="UniProtKB-KW"/>
</dbReference>
<sequence length="267" mass="28926">MPADSSDKRFANTLARGLTILRAFRPTDDGLGNLEISERTGIPRPTVSRLTFTLCALGYLTHGRRHDKYRLGPAALALGNIAAASFAFVEIASPVMQRLADATGTLTAISIKDDRRMLLTRAWRPVNSSSIWLDVGYRMPLHTSSSGKAYLGALSDEEFARFLESRGDEPEDLLAEFAAIRTAAHGEILAEGYTQVRGEDRFSETINAAAVPYRPSDLGEPVAFLASSTSQQLSDQRISEEVGPALAEAVAEVRRMTGQQSALVVKG</sequence>
<dbReference type="InterPro" id="IPR036388">
    <property type="entry name" value="WH-like_DNA-bd_sf"/>
</dbReference>
<evidence type="ECO:0000256" key="2">
    <source>
        <dbReference type="ARBA" id="ARBA00023125"/>
    </source>
</evidence>
<dbReference type="PANTHER" id="PTHR30136">
    <property type="entry name" value="HELIX-TURN-HELIX TRANSCRIPTIONAL REGULATOR, ICLR FAMILY"/>
    <property type="match status" value="1"/>
</dbReference>
<evidence type="ECO:0000256" key="1">
    <source>
        <dbReference type="ARBA" id="ARBA00023015"/>
    </source>
</evidence>
<dbReference type="InterPro" id="IPR014757">
    <property type="entry name" value="Tscrpt_reg_IclR_C"/>
</dbReference>
<organism evidence="6 8">
    <name type="scientific">Leisingera aquaemixtae</name>
    <dbReference type="NCBI Taxonomy" id="1396826"/>
    <lineage>
        <taxon>Bacteria</taxon>
        <taxon>Pseudomonadati</taxon>
        <taxon>Pseudomonadota</taxon>
        <taxon>Alphaproteobacteria</taxon>
        <taxon>Rhodobacterales</taxon>
        <taxon>Roseobacteraceae</taxon>
        <taxon>Leisingera</taxon>
    </lineage>
</organism>
<evidence type="ECO:0000313" key="6">
    <source>
        <dbReference type="EMBL" id="CUI00096.1"/>
    </source>
</evidence>
<dbReference type="Proteomes" id="UP001058514">
    <property type="component" value="Chromosome"/>
</dbReference>
<name>A0A0P1HA09_9RHOB</name>
<dbReference type="SMART" id="SM00346">
    <property type="entry name" value="HTH_ICLR"/>
    <property type="match status" value="1"/>
</dbReference>
<dbReference type="Pfam" id="PF01614">
    <property type="entry name" value="IclR_C"/>
    <property type="match status" value="1"/>
</dbReference>
<dbReference type="EMBL" id="CP081051">
    <property type="protein sequence ID" value="UWQ43438.1"/>
    <property type="molecule type" value="Genomic_DNA"/>
</dbReference>
<dbReference type="Pfam" id="PF09339">
    <property type="entry name" value="HTH_IclR"/>
    <property type="match status" value="1"/>
</dbReference>
<protein>
    <submittedName>
        <fullName evidence="7">IclR family transcriptional regulator</fullName>
    </submittedName>
    <submittedName>
        <fullName evidence="6">Pca regulon regulatory protein</fullName>
    </submittedName>
</protein>
<keyword evidence="9" id="KW-1185">Reference proteome</keyword>
<dbReference type="PROSITE" id="PS51077">
    <property type="entry name" value="HTH_ICLR"/>
    <property type="match status" value="1"/>
</dbReference>
<dbReference type="SUPFAM" id="SSF46785">
    <property type="entry name" value="Winged helix' DNA-binding domain"/>
    <property type="match status" value="1"/>
</dbReference>
<dbReference type="SUPFAM" id="SSF55781">
    <property type="entry name" value="GAF domain-like"/>
    <property type="match status" value="1"/>
</dbReference>